<comment type="caution">
    <text evidence="1">The sequence shown here is derived from an EMBL/GenBank/DDBJ whole genome shotgun (WGS) entry which is preliminary data.</text>
</comment>
<evidence type="ECO:0000313" key="2">
    <source>
        <dbReference type="Proteomes" id="UP001056120"/>
    </source>
</evidence>
<keyword evidence="2" id="KW-1185">Reference proteome</keyword>
<dbReference type="Proteomes" id="UP001056120">
    <property type="component" value="Linkage Group LG02"/>
</dbReference>
<dbReference type="EMBL" id="CM042019">
    <property type="protein sequence ID" value="KAI3823574.1"/>
    <property type="molecule type" value="Genomic_DNA"/>
</dbReference>
<sequence length="97" mass="10777">MANDGGVQQPQKNATRGGVEGLWRAVDDLTAKFDRTFTTIKVDDFTAKFDRTLTTIEEPPTTIACGSPAYGCGSSEDEEDKLDYRRNDGRRNNHYDG</sequence>
<reference evidence="1 2" key="2">
    <citation type="journal article" date="2022" name="Mol. Ecol. Resour.">
        <title>The genomes of chicory, endive, great burdock and yacon provide insights into Asteraceae paleo-polyploidization history and plant inulin production.</title>
        <authorList>
            <person name="Fan W."/>
            <person name="Wang S."/>
            <person name="Wang H."/>
            <person name="Wang A."/>
            <person name="Jiang F."/>
            <person name="Liu H."/>
            <person name="Zhao H."/>
            <person name="Xu D."/>
            <person name="Zhang Y."/>
        </authorList>
    </citation>
    <scope>NUCLEOTIDE SEQUENCE [LARGE SCALE GENOMIC DNA]</scope>
    <source>
        <strain evidence="2">cv. Yunnan</strain>
        <tissue evidence="1">Leaves</tissue>
    </source>
</reference>
<protein>
    <submittedName>
        <fullName evidence="1">Uncharacterized protein</fullName>
    </submittedName>
</protein>
<accession>A0ACB9JU59</accession>
<evidence type="ECO:0000313" key="1">
    <source>
        <dbReference type="EMBL" id="KAI3823574.1"/>
    </source>
</evidence>
<reference evidence="2" key="1">
    <citation type="journal article" date="2022" name="Mol. Ecol. Resour.">
        <title>The genomes of chicory, endive, great burdock and yacon provide insights into Asteraceae palaeo-polyploidization history and plant inulin production.</title>
        <authorList>
            <person name="Fan W."/>
            <person name="Wang S."/>
            <person name="Wang H."/>
            <person name="Wang A."/>
            <person name="Jiang F."/>
            <person name="Liu H."/>
            <person name="Zhao H."/>
            <person name="Xu D."/>
            <person name="Zhang Y."/>
        </authorList>
    </citation>
    <scope>NUCLEOTIDE SEQUENCE [LARGE SCALE GENOMIC DNA]</scope>
    <source>
        <strain evidence="2">cv. Yunnan</strain>
    </source>
</reference>
<proteinExistence type="predicted"/>
<organism evidence="1 2">
    <name type="scientific">Smallanthus sonchifolius</name>
    <dbReference type="NCBI Taxonomy" id="185202"/>
    <lineage>
        <taxon>Eukaryota</taxon>
        <taxon>Viridiplantae</taxon>
        <taxon>Streptophyta</taxon>
        <taxon>Embryophyta</taxon>
        <taxon>Tracheophyta</taxon>
        <taxon>Spermatophyta</taxon>
        <taxon>Magnoliopsida</taxon>
        <taxon>eudicotyledons</taxon>
        <taxon>Gunneridae</taxon>
        <taxon>Pentapetalae</taxon>
        <taxon>asterids</taxon>
        <taxon>campanulids</taxon>
        <taxon>Asterales</taxon>
        <taxon>Asteraceae</taxon>
        <taxon>Asteroideae</taxon>
        <taxon>Heliantheae alliance</taxon>
        <taxon>Millerieae</taxon>
        <taxon>Smallanthus</taxon>
    </lineage>
</organism>
<gene>
    <name evidence="1" type="ORF">L1987_05013</name>
</gene>
<name>A0ACB9JU59_9ASTR</name>